<evidence type="ECO:0000313" key="2">
    <source>
        <dbReference type="EMBL" id="CAF4423974.1"/>
    </source>
</evidence>
<sequence>MPNINQGTNKIINPLIEFNICQLITFFSHSLTCLELKRISITNNLLLTLNVVIEQLIELSLECPFTFYKTFELLKCLLQKSKHLKYLTLRYIATQYWDIEC</sequence>
<accession>A0A8S2W2T0</accession>
<organism evidence="2 3">
    <name type="scientific">Didymodactylos carnosus</name>
    <dbReference type="NCBI Taxonomy" id="1234261"/>
    <lineage>
        <taxon>Eukaryota</taxon>
        <taxon>Metazoa</taxon>
        <taxon>Spiralia</taxon>
        <taxon>Gnathifera</taxon>
        <taxon>Rotifera</taxon>
        <taxon>Eurotatoria</taxon>
        <taxon>Bdelloidea</taxon>
        <taxon>Philodinida</taxon>
        <taxon>Philodinidae</taxon>
        <taxon>Didymodactylos</taxon>
    </lineage>
</organism>
<evidence type="ECO:0000313" key="1">
    <source>
        <dbReference type="EMBL" id="CAF1610505.1"/>
    </source>
</evidence>
<comment type="caution">
    <text evidence="2">The sequence shown here is derived from an EMBL/GenBank/DDBJ whole genome shotgun (WGS) entry which is preliminary data.</text>
</comment>
<reference evidence="2" key="1">
    <citation type="submission" date="2021-02" db="EMBL/GenBank/DDBJ databases">
        <authorList>
            <person name="Nowell W R."/>
        </authorList>
    </citation>
    <scope>NUCLEOTIDE SEQUENCE</scope>
</reference>
<dbReference type="EMBL" id="CAJNOK010053046">
    <property type="protein sequence ID" value="CAF1610505.1"/>
    <property type="molecule type" value="Genomic_DNA"/>
</dbReference>
<protein>
    <submittedName>
        <fullName evidence="2">Uncharacterized protein</fullName>
    </submittedName>
</protein>
<proteinExistence type="predicted"/>
<evidence type="ECO:0000313" key="3">
    <source>
        <dbReference type="Proteomes" id="UP000682733"/>
    </source>
</evidence>
<name>A0A8S2W2T0_9BILA</name>
<gene>
    <name evidence="1" type="ORF">OVA965_LOCUS42623</name>
    <name evidence="2" type="ORF">TMI583_LOCUS44592</name>
</gene>
<dbReference type="EMBL" id="CAJOBA010077291">
    <property type="protein sequence ID" value="CAF4423974.1"/>
    <property type="molecule type" value="Genomic_DNA"/>
</dbReference>
<dbReference type="AlphaFoldDB" id="A0A8S2W2T0"/>
<dbReference type="Proteomes" id="UP000677228">
    <property type="component" value="Unassembled WGS sequence"/>
</dbReference>
<feature type="non-terminal residue" evidence="2">
    <location>
        <position position="101"/>
    </location>
</feature>
<dbReference type="Proteomes" id="UP000682733">
    <property type="component" value="Unassembled WGS sequence"/>
</dbReference>